<dbReference type="EMBL" id="ML732871">
    <property type="protein sequence ID" value="KAB8268388.1"/>
    <property type="molecule type" value="Genomic_DNA"/>
</dbReference>
<proteinExistence type="predicted"/>
<accession>A0A5N6IPS5</accession>
<reference evidence="1 2" key="1">
    <citation type="submission" date="2019-04" db="EMBL/GenBank/DDBJ databases">
        <title>Fungal friends and foes A comparative genomics study of 23 Aspergillus species from section Flavi.</title>
        <authorList>
            <consortium name="DOE Joint Genome Institute"/>
            <person name="Kjaerbolling I."/>
            <person name="Vesth T.C."/>
            <person name="Frisvad J.C."/>
            <person name="Nybo J.L."/>
            <person name="Theobald S."/>
            <person name="Kildgaard S."/>
            <person name="Petersen T.I."/>
            <person name="Kuo A."/>
            <person name="Sato A."/>
            <person name="Lyhne E.K."/>
            <person name="Kogle M.E."/>
            <person name="Wiebenga A."/>
            <person name="Kun R.S."/>
            <person name="Lubbers R.J."/>
            <person name="Makela M.R."/>
            <person name="Barry K."/>
            <person name="Chovatia M."/>
            <person name="Clum A."/>
            <person name="Daum C."/>
            <person name="Haridas S."/>
            <person name="He G."/>
            <person name="LaButti K."/>
            <person name="Lipzen A."/>
            <person name="Mondo S."/>
            <person name="Pangilinan J."/>
            <person name="Riley R."/>
            <person name="Salamov A."/>
            <person name="Simmons B.A."/>
            <person name="Magnuson J.K."/>
            <person name="Henrissat B."/>
            <person name="Mortensen U.H."/>
            <person name="Larsen T.O."/>
            <person name="De vries R.P."/>
            <person name="Grigoriev I.V."/>
            <person name="Machida M."/>
            <person name="Baker S.E."/>
            <person name="Andersen M.R."/>
        </authorList>
    </citation>
    <scope>NUCLEOTIDE SEQUENCE [LARGE SCALE GENOMIC DNA]</scope>
    <source>
        <strain evidence="1 2">CBS 117635</strain>
    </source>
</reference>
<evidence type="ECO:0000313" key="2">
    <source>
        <dbReference type="Proteomes" id="UP000326289"/>
    </source>
</evidence>
<gene>
    <name evidence="1" type="ORF">BDV30DRAFT_14951</name>
</gene>
<dbReference type="AlphaFoldDB" id="A0A5N6IPS5"/>
<sequence length="119" mass="13539">MSTDDGFIEEHYRAGGPTLCEFPPVFCNPIQSENVPMRDVLAIAKKWNIPVITFYLGDFRPRFNLSKKSASTIRLRAPRESKERWLGAAREIYQCLCGNGLHHFAIEILDQSCDISAHI</sequence>
<dbReference type="Proteomes" id="UP000326289">
    <property type="component" value="Unassembled WGS sequence"/>
</dbReference>
<keyword evidence="2" id="KW-1185">Reference proteome</keyword>
<protein>
    <submittedName>
        <fullName evidence="1">Uncharacterized protein</fullName>
    </submittedName>
</protein>
<name>A0A5N6IPS5_9EURO</name>
<organism evidence="1 2">
    <name type="scientific">Aspergillus minisclerotigenes</name>
    <dbReference type="NCBI Taxonomy" id="656917"/>
    <lineage>
        <taxon>Eukaryota</taxon>
        <taxon>Fungi</taxon>
        <taxon>Dikarya</taxon>
        <taxon>Ascomycota</taxon>
        <taxon>Pezizomycotina</taxon>
        <taxon>Eurotiomycetes</taxon>
        <taxon>Eurotiomycetidae</taxon>
        <taxon>Eurotiales</taxon>
        <taxon>Aspergillaceae</taxon>
        <taxon>Aspergillus</taxon>
        <taxon>Aspergillus subgen. Circumdati</taxon>
    </lineage>
</organism>
<evidence type="ECO:0000313" key="1">
    <source>
        <dbReference type="EMBL" id="KAB8268388.1"/>
    </source>
</evidence>